<proteinExistence type="predicted"/>
<evidence type="ECO:0000313" key="3">
    <source>
        <dbReference type="Proteomes" id="UP000614216"/>
    </source>
</evidence>
<reference evidence="2" key="1">
    <citation type="submission" date="2021-01" db="EMBL/GenBank/DDBJ databases">
        <title>Fulvivirga kasyanovii gen. nov., sp nov., a novel member of the phylum Bacteroidetes isolated from seawater in a mussel farm.</title>
        <authorList>
            <person name="Zhao L.-H."/>
            <person name="Wang Z.-J."/>
        </authorList>
    </citation>
    <scope>NUCLEOTIDE SEQUENCE</scope>
    <source>
        <strain evidence="2">29W222</strain>
    </source>
</reference>
<feature type="domain" description="Cyclophilin-like" evidence="1">
    <location>
        <begin position="12"/>
        <end position="120"/>
    </location>
</feature>
<evidence type="ECO:0000259" key="1">
    <source>
        <dbReference type="Pfam" id="PF18050"/>
    </source>
</evidence>
<sequence>MNTDMLTSQIKIIVGSQVFEATLYDNPTSLSLIEQMPFTVELEDYAGKEKIFHPIETLSKTGAPKGADPKVGDIMCYGPWGNIAIFYKNVGYASGLIPMGQMNDIDGFVKALASNSSATFKEDK</sequence>
<organism evidence="2 3">
    <name type="scientific">Fulvivirga marina</name>
    <dbReference type="NCBI Taxonomy" id="2494733"/>
    <lineage>
        <taxon>Bacteria</taxon>
        <taxon>Pseudomonadati</taxon>
        <taxon>Bacteroidota</taxon>
        <taxon>Cytophagia</taxon>
        <taxon>Cytophagales</taxon>
        <taxon>Fulvivirgaceae</taxon>
        <taxon>Fulvivirga</taxon>
    </lineage>
</organism>
<dbReference type="InterPro" id="IPR041183">
    <property type="entry name" value="Cyclophilin-like"/>
</dbReference>
<dbReference type="Pfam" id="PF18050">
    <property type="entry name" value="Cyclophil_like2"/>
    <property type="match status" value="1"/>
</dbReference>
<evidence type="ECO:0000313" key="2">
    <source>
        <dbReference type="EMBL" id="MBL6448492.1"/>
    </source>
</evidence>
<dbReference type="RefSeq" id="WP_202858029.1">
    <property type="nucleotide sequence ID" value="NZ_JAEUGD010000064.1"/>
</dbReference>
<name>A0A937G0P7_9BACT</name>
<dbReference type="AlphaFoldDB" id="A0A937G0P7"/>
<dbReference type="EMBL" id="JAEUGD010000064">
    <property type="protein sequence ID" value="MBL6448492.1"/>
    <property type="molecule type" value="Genomic_DNA"/>
</dbReference>
<accession>A0A937G0P7</accession>
<dbReference type="Proteomes" id="UP000614216">
    <property type="component" value="Unassembled WGS sequence"/>
</dbReference>
<dbReference type="SUPFAM" id="SSF50891">
    <property type="entry name" value="Cyclophilin-like"/>
    <property type="match status" value="1"/>
</dbReference>
<gene>
    <name evidence="2" type="ORF">JMN32_19435</name>
</gene>
<keyword evidence="3" id="KW-1185">Reference proteome</keyword>
<comment type="caution">
    <text evidence="2">The sequence shown here is derived from an EMBL/GenBank/DDBJ whole genome shotgun (WGS) entry which is preliminary data.</text>
</comment>
<dbReference type="InterPro" id="IPR029000">
    <property type="entry name" value="Cyclophilin-like_dom_sf"/>
</dbReference>
<protein>
    <recommendedName>
        <fullName evidence="1">Cyclophilin-like domain-containing protein</fullName>
    </recommendedName>
</protein>
<dbReference type="Gene3D" id="2.40.100.20">
    <property type="match status" value="1"/>
</dbReference>